<accession>G0U0Q2</accession>
<reference evidence="2" key="1">
    <citation type="journal article" date="2012" name="Proc. Natl. Acad. Sci. U.S.A.">
        <title>Antigenic diversity is generated by distinct evolutionary mechanisms in African trypanosome species.</title>
        <authorList>
            <person name="Jackson A.P."/>
            <person name="Berry A."/>
            <person name="Aslett M."/>
            <person name="Allison H.C."/>
            <person name="Burton P."/>
            <person name="Vavrova-Anderson J."/>
            <person name="Brown R."/>
            <person name="Browne H."/>
            <person name="Corton N."/>
            <person name="Hauser H."/>
            <person name="Gamble J."/>
            <person name="Gilderthorp R."/>
            <person name="Marcello L."/>
            <person name="McQuillan J."/>
            <person name="Otto T.D."/>
            <person name="Quail M.A."/>
            <person name="Sanders M.J."/>
            <person name="van Tonder A."/>
            <person name="Ginger M.L."/>
            <person name="Field M.C."/>
            <person name="Barry J.D."/>
            <person name="Hertz-Fowler C."/>
            <person name="Berriman M."/>
        </authorList>
    </citation>
    <scope>NUCLEOTIDE SEQUENCE</scope>
    <source>
        <strain evidence="2">Y486</strain>
    </source>
</reference>
<feature type="transmembrane region" description="Helical" evidence="1">
    <location>
        <begin position="105"/>
        <end position="128"/>
    </location>
</feature>
<sequence length="132" mass="15284">MPPPLFEHLFLHLRLPWSRRKHRAPARRCSHTSTALKGQRKTRAMCVCSSPLRPPPLTHAFPPLQCSLAIFHIVLFLFHFFFFTIITITICSAAHLIACLTGTNYFLFIFFLFLIFTLLSLSLSFFFYCCVS</sequence>
<keyword evidence="1" id="KW-0812">Transmembrane</keyword>
<gene>
    <name evidence="2" type="ORF">TVY486_0802600</name>
</gene>
<feature type="transmembrane region" description="Helical" evidence="1">
    <location>
        <begin position="69"/>
        <end position="98"/>
    </location>
</feature>
<evidence type="ECO:0000256" key="1">
    <source>
        <dbReference type="SAM" id="Phobius"/>
    </source>
</evidence>
<keyword evidence="1" id="KW-1133">Transmembrane helix</keyword>
<organism evidence="2">
    <name type="scientific">Trypanosoma vivax (strain Y486)</name>
    <dbReference type="NCBI Taxonomy" id="1055687"/>
    <lineage>
        <taxon>Eukaryota</taxon>
        <taxon>Discoba</taxon>
        <taxon>Euglenozoa</taxon>
        <taxon>Kinetoplastea</taxon>
        <taxon>Metakinetoplastina</taxon>
        <taxon>Trypanosomatida</taxon>
        <taxon>Trypanosomatidae</taxon>
        <taxon>Trypanosoma</taxon>
        <taxon>Duttonella</taxon>
    </lineage>
</organism>
<evidence type="ECO:0000313" key="2">
    <source>
        <dbReference type="EMBL" id="CCC49651.1"/>
    </source>
</evidence>
<proteinExistence type="predicted"/>
<name>G0U0Q2_TRYVY</name>
<dbReference type="EMBL" id="HE573024">
    <property type="protein sequence ID" value="CCC49651.1"/>
    <property type="molecule type" value="Genomic_DNA"/>
</dbReference>
<keyword evidence="1" id="KW-0472">Membrane</keyword>
<dbReference type="AlphaFoldDB" id="G0U0Q2"/>
<protein>
    <submittedName>
        <fullName evidence="2">Uncharacterized protein</fullName>
    </submittedName>
</protein>